<dbReference type="AlphaFoldDB" id="A0A914R545"/>
<dbReference type="PRINTS" id="PR00689">
    <property type="entry name" value="ACOABINDINGP"/>
</dbReference>
<evidence type="ECO:0000313" key="4">
    <source>
        <dbReference type="Proteomes" id="UP000887564"/>
    </source>
</evidence>
<dbReference type="Gene3D" id="1.20.80.10">
    <property type="match status" value="1"/>
</dbReference>
<evidence type="ECO:0000256" key="1">
    <source>
        <dbReference type="ARBA" id="ARBA00005567"/>
    </source>
</evidence>
<dbReference type="PROSITE" id="PS51228">
    <property type="entry name" value="ACB_2"/>
    <property type="match status" value="1"/>
</dbReference>
<keyword evidence="4" id="KW-1185">Reference proteome</keyword>
<evidence type="ECO:0000256" key="2">
    <source>
        <dbReference type="ARBA" id="ARBA00023121"/>
    </source>
</evidence>
<dbReference type="WBParaSite" id="PEQ_0000174401-mRNA-1">
    <property type="protein sequence ID" value="PEQ_0000174401-mRNA-1"/>
    <property type="gene ID" value="PEQ_0000174401"/>
</dbReference>
<name>A0A914R545_PAREQ</name>
<dbReference type="Proteomes" id="UP000887564">
    <property type="component" value="Unplaced"/>
</dbReference>
<dbReference type="PANTHER" id="PTHR23310:SF62">
    <property type="entry name" value="ACYL-COA BINDING PROTEIN 1, ISOFORM A"/>
    <property type="match status" value="1"/>
</dbReference>
<dbReference type="InterPro" id="IPR000582">
    <property type="entry name" value="Acyl-CoA-binding_protein"/>
</dbReference>
<dbReference type="PANTHER" id="PTHR23310">
    <property type="entry name" value="ACYL-COA-BINDING PROTEIN, ACBP"/>
    <property type="match status" value="1"/>
</dbReference>
<comment type="similarity">
    <text evidence="1">Belongs to the ACBP family.</text>
</comment>
<sequence length="106" mass="11540">MGSDGAKFEEAAAKVRNLKKKPNDDEMLQVYSLYKQATVGDVNTPKPGATDATARAKWHIMATSGSHAHEQCLLSDSLKNVPGMSQDKAKEEYAKLVEQLVTKYGA</sequence>
<dbReference type="Pfam" id="PF00887">
    <property type="entry name" value="ACBP"/>
    <property type="match status" value="1"/>
</dbReference>
<accession>A0A914R545</accession>
<reference evidence="5" key="1">
    <citation type="submission" date="2022-11" db="UniProtKB">
        <authorList>
            <consortium name="WormBaseParasite"/>
        </authorList>
    </citation>
    <scope>IDENTIFICATION</scope>
</reference>
<organism evidence="4 5">
    <name type="scientific">Parascaris equorum</name>
    <name type="common">Equine roundworm</name>
    <dbReference type="NCBI Taxonomy" id="6256"/>
    <lineage>
        <taxon>Eukaryota</taxon>
        <taxon>Metazoa</taxon>
        <taxon>Ecdysozoa</taxon>
        <taxon>Nematoda</taxon>
        <taxon>Chromadorea</taxon>
        <taxon>Rhabditida</taxon>
        <taxon>Spirurina</taxon>
        <taxon>Ascaridomorpha</taxon>
        <taxon>Ascaridoidea</taxon>
        <taxon>Ascarididae</taxon>
        <taxon>Parascaris</taxon>
    </lineage>
</organism>
<dbReference type="SUPFAM" id="SSF47027">
    <property type="entry name" value="Acyl-CoA binding protein"/>
    <property type="match status" value="1"/>
</dbReference>
<protein>
    <submittedName>
        <fullName evidence="5">ACB domain-containing protein</fullName>
    </submittedName>
</protein>
<dbReference type="GO" id="GO:0006631">
    <property type="term" value="P:fatty acid metabolic process"/>
    <property type="evidence" value="ECO:0007669"/>
    <property type="project" value="TreeGrafter"/>
</dbReference>
<feature type="domain" description="ACB" evidence="3">
    <location>
        <begin position="1"/>
        <end position="106"/>
    </location>
</feature>
<dbReference type="InterPro" id="IPR014352">
    <property type="entry name" value="FERM/acyl-CoA-bd_prot_sf"/>
</dbReference>
<evidence type="ECO:0000313" key="5">
    <source>
        <dbReference type="WBParaSite" id="PEQ_0000174401-mRNA-1"/>
    </source>
</evidence>
<dbReference type="GO" id="GO:0000062">
    <property type="term" value="F:fatty-acyl-CoA binding"/>
    <property type="evidence" value="ECO:0007669"/>
    <property type="project" value="InterPro"/>
</dbReference>
<proteinExistence type="inferred from homology"/>
<evidence type="ECO:0000259" key="3">
    <source>
        <dbReference type="PROSITE" id="PS51228"/>
    </source>
</evidence>
<keyword evidence="2" id="KW-0446">Lipid-binding</keyword>
<dbReference type="InterPro" id="IPR035984">
    <property type="entry name" value="Acyl-CoA-binding_sf"/>
</dbReference>